<accession>A0A915IIA0</accession>
<dbReference type="Gene3D" id="1.10.1410.40">
    <property type="match status" value="1"/>
</dbReference>
<dbReference type="PANTHER" id="PTHR45762">
    <property type="entry name" value="ZINC FINGER RNA-BINDING PROTEIN"/>
    <property type="match status" value="1"/>
</dbReference>
<dbReference type="GO" id="GO:0003725">
    <property type="term" value="F:double-stranded RNA binding"/>
    <property type="evidence" value="ECO:0007669"/>
    <property type="project" value="TreeGrafter"/>
</dbReference>
<sequence length="158" mass="17895">MLDGSADLVGKDETTVKEEHHRDVLDKQKCLEALASLRHAKWFQLLAGLIGKRNIYIKKMKRISPPKLNIAAEPARCSSLQFCLIVLRILKDLRQRTSTWSTLTSWATELLVEKVLNSGTLPVQPSEALRRVFEAIASGILMKYFKMSSQTTINPFKL</sequence>
<dbReference type="InterPro" id="IPR006561">
    <property type="entry name" value="DZF_dom"/>
</dbReference>
<dbReference type="InterPro" id="IPR049402">
    <property type="entry name" value="DZF_dom_C"/>
</dbReference>
<reference evidence="3" key="1">
    <citation type="submission" date="2022-11" db="UniProtKB">
        <authorList>
            <consortium name="WormBaseParasite"/>
        </authorList>
    </citation>
    <scope>IDENTIFICATION</scope>
</reference>
<dbReference type="Proteomes" id="UP000887565">
    <property type="component" value="Unplaced"/>
</dbReference>
<dbReference type="AlphaFoldDB" id="A0A915IIA0"/>
<dbReference type="Pfam" id="PF20965">
    <property type="entry name" value="DZF_C"/>
    <property type="match status" value="1"/>
</dbReference>
<dbReference type="PROSITE" id="PS51703">
    <property type="entry name" value="DZF"/>
    <property type="match status" value="1"/>
</dbReference>
<protein>
    <submittedName>
        <fullName evidence="3">DZF domain-containing protein</fullName>
    </submittedName>
</protein>
<keyword evidence="2" id="KW-1185">Reference proteome</keyword>
<name>A0A915IIA0_ROMCU</name>
<evidence type="ECO:0000313" key="2">
    <source>
        <dbReference type="Proteomes" id="UP000887565"/>
    </source>
</evidence>
<proteinExistence type="predicted"/>
<dbReference type="GO" id="GO:0003727">
    <property type="term" value="F:single-stranded RNA binding"/>
    <property type="evidence" value="ECO:0007669"/>
    <property type="project" value="TreeGrafter"/>
</dbReference>
<evidence type="ECO:0000259" key="1">
    <source>
        <dbReference type="PROSITE" id="PS51703"/>
    </source>
</evidence>
<dbReference type="WBParaSite" id="nRc.2.0.1.t13902-RA">
    <property type="protein sequence ID" value="nRc.2.0.1.t13902-RA"/>
    <property type="gene ID" value="nRc.2.0.1.g13902"/>
</dbReference>
<dbReference type="Gene3D" id="3.30.460.10">
    <property type="entry name" value="Beta Polymerase, domain 2"/>
    <property type="match status" value="1"/>
</dbReference>
<dbReference type="GO" id="GO:0071011">
    <property type="term" value="C:precatalytic spliceosome"/>
    <property type="evidence" value="ECO:0007669"/>
    <property type="project" value="TreeGrafter"/>
</dbReference>
<dbReference type="SMART" id="SM00572">
    <property type="entry name" value="DZF"/>
    <property type="match status" value="1"/>
</dbReference>
<dbReference type="PANTHER" id="PTHR45762:SF3">
    <property type="entry name" value="ZINC-FINGER PROTEIN AT 72D, ISOFORM B"/>
    <property type="match status" value="1"/>
</dbReference>
<dbReference type="InterPro" id="IPR043519">
    <property type="entry name" value="NT_sf"/>
</dbReference>
<feature type="domain" description="DZF" evidence="1">
    <location>
        <begin position="1"/>
        <end position="158"/>
    </location>
</feature>
<organism evidence="2 3">
    <name type="scientific">Romanomermis culicivorax</name>
    <name type="common">Nematode worm</name>
    <dbReference type="NCBI Taxonomy" id="13658"/>
    <lineage>
        <taxon>Eukaryota</taxon>
        <taxon>Metazoa</taxon>
        <taxon>Ecdysozoa</taxon>
        <taxon>Nematoda</taxon>
        <taxon>Enoplea</taxon>
        <taxon>Dorylaimia</taxon>
        <taxon>Mermithida</taxon>
        <taxon>Mermithoidea</taxon>
        <taxon>Mermithidae</taxon>
        <taxon>Romanomermis</taxon>
    </lineage>
</organism>
<evidence type="ECO:0000313" key="3">
    <source>
        <dbReference type="WBParaSite" id="nRc.2.0.1.t13902-RA"/>
    </source>
</evidence>